<protein>
    <submittedName>
        <fullName evidence="1">Uncharacterized protein</fullName>
    </submittedName>
</protein>
<accession>A0A8J8NDC1</accession>
<evidence type="ECO:0000313" key="1">
    <source>
        <dbReference type="EMBL" id="TNV72714.1"/>
    </source>
</evidence>
<dbReference type="EMBL" id="RRYP01021214">
    <property type="protein sequence ID" value="TNV72714.1"/>
    <property type="molecule type" value="Genomic_DNA"/>
</dbReference>
<proteinExistence type="predicted"/>
<dbReference type="OrthoDB" id="10444171at2759"/>
<gene>
    <name evidence="1" type="ORF">FGO68_gene3592</name>
</gene>
<evidence type="ECO:0000313" key="2">
    <source>
        <dbReference type="Proteomes" id="UP000785679"/>
    </source>
</evidence>
<name>A0A8J8NDC1_HALGN</name>
<comment type="caution">
    <text evidence="1">The sequence shown here is derived from an EMBL/GenBank/DDBJ whole genome shotgun (WGS) entry which is preliminary data.</text>
</comment>
<sequence length="104" mass="11884">MVYAFALGVTLGLPLGCYLRETGLARKLQSAYGLFVAPPDTHSSEKYKNKSEQFYKNIKKGQVDPTQFERYVYGGSYAQRTSDEVDKIESEVNQQMKELKYEGR</sequence>
<dbReference type="Proteomes" id="UP000785679">
    <property type="component" value="Unassembled WGS sequence"/>
</dbReference>
<dbReference type="AlphaFoldDB" id="A0A8J8NDC1"/>
<reference evidence="1" key="1">
    <citation type="submission" date="2019-06" db="EMBL/GenBank/DDBJ databases">
        <authorList>
            <person name="Zheng W."/>
        </authorList>
    </citation>
    <scope>NUCLEOTIDE SEQUENCE</scope>
    <source>
        <strain evidence="1">QDHG01</strain>
    </source>
</reference>
<keyword evidence="2" id="KW-1185">Reference proteome</keyword>
<organism evidence="1 2">
    <name type="scientific">Halteria grandinella</name>
    <dbReference type="NCBI Taxonomy" id="5974"/>
    <lineage>
        <taxon>Eukaryota</taxon>
        <taxon>Sar</taxon>
        <taxon>Alveolata</taxon>
        <taxon>Ciliophora</taxon>
        <taxon>Intramacronucleata</taxon>
        <taxon>Spirotrichea</taxon>
        <taxon>Stichotrichia</taxon>
        <taxon>Sporadotrichida</taxon>
        <taxon>Halteriidae</taxon>
        <taxon>Halteria</taxon>
    </lineage>
</organism>